<feature type="signal peptide" evidence="12">
    <location>
        <begin position="1"/>
        <end position="28"/>
    </location>
</feature>
<keyword evidence="2 12" id="KW-0732">Signal</keyword>
<dbReference type="GO" id="GO:0009002">
    <property type="term" value="F:serine-type D-Ala-D-Ala carboxypeptidase activity"/>
    <property type="evidence" value="ECO:0007669"/>
    <property type="project" value="InterPro"/>
</dbReference>
<evidence type="ECO:0000313" key="15">
    <source>
        <dbReference type="Proteomes" id="UP000050833"/>
    </source>
</evidence>
<dbReference type="Gene3D" id="3.40.710.10">
    <property type="entry name" value="DD-peptidase/beta-lactamase superfamily"/>
    <property type="match status" value="1"/>
</dbReference>
<feature type="chain" id="PRO_5043576587" description="Peptidase S11 D-alanyl-D-alanine carboxypeptidase A N-terminal domain-containing protein" evidence="12">
    <location>
        <begin position="29"/>
        <end position="554"/>
    </location>
</feature>
<evidence type="ECO:0000256" key="8">
    <source>
        <dbReference type="PIRSR" id="PIRSR618044-2"/>
    </source>
</evidence>
<feature type="active site" description="Proton acceptor" evidence="7">
    <location>
        <position position="74"/>
    </location>
</feature>
<gene>
    <name evidence="14" type="ORF">APZ18_12120</name>
</gene>
<dbReference type="RefSeq" id="WP_022014522.1">
    <property type="nucleotide sequence ID" value="NZ_DBGDCA010000392.1"/>
</dbReference>
<evidence type="ECO:0000256" key="9">
    <source>
        <dbReference type="RuleBase" id="RU004016"/>
    </source>
</evidence>
<feature type="region of interest" description="Disordered" evidence="10">
    <location>
        <begin position="477"/>
        <end position="554"/>
    </location>
</feature>
<keyword evidence="6" id="KW-0961">Cell wall biogenesis/degradation</keyword>
<dbReference type="PANTHER" id="PTHR21581">
    <property type="entry name" value="D-ALANYL-D-ALANINE CARBOXYPEPTIDASE"/>
    <property type="match status" value="1"/>
</dbReference>
<feature type="compositionally biased region" description="Polar residues" evidence="10">
    <location>
        <begin position="519"/>
        <end position="536"/>
    </location>
</feature>
<proteinExistence type="inferred from homology"/>
<dbReference type="SUPFAM" id="SSF56601">
    <property type="entry name" value="beta-lactamase/transpeptidase-like"/>
    <property type="match status" value="1"/>
</dbReference>
<keyword evidence="5" id="KW-0573">Peptidoglycan synthesis</keyword>
<dbReference type="PANTHER" id="PTHR21581:SF6">
    <property type="entry name" value="TRAFFICKING PROTEIN PARTICLE COMPLEX SUBUNIT 12"/>
    <property type="match status" value="1"/>
</dbReference>
<feature type="transmembrane region" description="Helical" evidence="11">
    <location>
        <begin position="445"/>
        <end position="468"/>
    </location>
</feature>
<feature type="binding site" evidence="8">
    <location>
        <position position="244"/>
    </location>
    <ligand>
        <name>substrate</name>
    </ligand>
</feature>
<comment type="similarity">
    <text evidence="1 9">Belongs to the peptidase S11 family.</text>
</comment>
<keyword evidence="15" id="KW-1185">Reference proteome</keyword>
<feature type="active site" description="Acyl-ester intermediate" evidence="7">
    <location>
        <position position="71"/>
    </location>
</feature>
<evidence type="ECO:0000256" key="7">
    <source>
        <dbReference type="PIRSR" id="PIRSR618044-1"/>
    </source>
</evidence>
<keyword evidence="4" id="KW-0133">Cell shape</keyword>
<dbReference type="InterPro" id="IPR001967">
    <property type="entry name" value="Peptidase_S11_N"/>
</dbReference>
<feature type="domain" description="Peptidase S11 D-alanyl-D-alanine carboxypeptidase A N-terminal" evidence="13">
    <location>
        <begin position="37"/>
        <end position="273"/>
    </location>
</feature>
<dbReference type="Proteomes" id="UP000050833">
    <property type="component" value="Unassembled WGS sequence"/>
</dbReference>
<feature type="active site" evidence="7">
    <location>
        <position position="129"/>
    </location>
</feature>
<evidence type="ECO:0000256" key="4">
    <source>
        <dbReference type="ARBA" id="ARBA00022960"/>
    </source>
</evidence>
<evidence type="ECO:0000256" key="2">
    <source>
        <dbReference type="ARBA" id="ARBA00022729"/>
    </source>
</evidence>
<evidence type="ECO:0000256" key="3">
    <source>
        <dbReference type="ARBA" id="ARBA00022801"/>
    </source>
</evidence>
<feature type="compositionally biased region" description="Basic residues" evidence="10">
    <location>
        <begin position="507"/>
        <end position="518"/>
    </location>
</feature>
<comment type="caution">
    <text evidence="14">The sequence shown here is derived from an EMBL/GenBank/DDBJ whole genome shotgun (WGS) entry which is preliminary data.</text>
</comment>
<evidence type="ECO:0000313" key="14">
    <source>
        <dbReference type="EMBL" id="KQC85422.1"/>
    </source>
</evidence>
<evidence type="ECO:0000256" key="5">
    <source>
        <dbReference type="ARBA" id="ARBA00022984"/>
    </source>
</evidence>
<accession>A0AAW3JSB6</accession>
<dbReference type="GO" id="GO:0006508">
    <property type="term" value="P:proteolysis"/>
    <property type="evidence" value="ECO:0007669"/>
    <property type="project" value="InterPro"/>
</dbReference>
<dbReference type="AlphaFoldDB" id="A0AAW3JSB6"/>
<protein>
    <recommendedName>
        <fullName evidence="13">Peptidase S11 D-alanyl-D-alanine carboxypeptidase A N-terminal domain-containing protein</fullName>
    </recommendedName>
</protein>
<dbReference type="EMBL" id="LLKB01000005">
    <property type="protein sequence ID" value="KQC85422.1"/>
    <property type="molecule type" value="Genomic_DNA"/>
</dbReference>
<sequence>MNRKRVLSSFLTVIIMFSAMLSGVSAQAKGGSWPKGPSTDSLVSGSAIVMEVSTGTVLYGKNIHKKRYPASITKILTALLAAENSSPSDVVTFSKTAAYGISPGDSTVSSEPGEKMTMEQCLYAIMLESANEVCLAAGEHVSGSVKNFVKLMNRRVKQLGLKDTHFNNPNGLPDPNHYTTAYDMAMIGRAALQNSVFRKVSNTPRYTCAKTNKHKMKRIWLNHHEAINPDEYPQYGYKYCIGGKTGFTHAAGNTLVTFAEKDGMQLVCVVMKSTSQKAGEPNQYTDTIKLLNYCFGKYKKHNVGGSDSKISEDLFDNYGSFFNSSNSPVRFEGESSVVLPKNVKLSKAKQKIIYNKNVKIKTGKNIIGKVTYTYAGKTVGSSNIIYDSTKKTYLDEASRKVVNKEIKSIEKTNSNPSLFHKIFTGIRDGISGGIYGVIDFIVNNIVLSIVILLAIIVIVMFIIFAITGKSIVMSRSRKRHGGYQSKMGRRNHAKRVRQNRKDSSNKNVRRNHSKHYTKKTSASTSDKPSTRKNTNYSRRRKKTRESFGKNFFDF</sequence>
<evidence type="ECO:0000256" key="6">
    <source>
        <dbReference type="ARBA" id="ARBA00023316"/>
    </source>
</evidence>
<dbReference type="GO" id="GO:0008360">
    <property type="term" value="P:regulation of cell shape"/>
    <property type="evidence" value="ECO:0007669"/>
    <property type="project" value="UniProtKB-KW"/>
</dbReference>
<feature type="compositionally biased region" description="Basic residues" evidence="10">
    <location>
        <begin position="477"/>
        <end position="498"/>
    </location>
</feature>
<keyword evidence="11" id="KW-0472">Membrane</keyword>
<evidence type="ECO:0000256" key="1">
    <source>
        <dbReference type="ARBA" id="ARBA00007164"/>
    </source>
</evidence>
<dbReference type="GO" id="GO:0071555">
    <property type="term" value="P:cell wall organization"/>
    <property type="evidence" value="ECO:0007669"/>
    <property type="project" value="UniProtKB-KW"/>
</dbReference>
<evidence type="ECO:0000259" key="13">
    <source>
        <dbReference type="Pfam" id="PF00768"/>
    </source>
</evidence>
<name>A0AAW3JSB6_9FIRM</name>
<dbReference type="PRINTS" id="PR00725">
    <property type="entry name" value="DADACBPTASE1"/>
</dbReference>
<evidence type="ECO:0000256" key="10">
    <source>
        <dbReference type="SAM" id="MobiDB-lite"/>
    </source>
</evidence>
<dbReference type="GO" id="GO:0009252">
    <property type="term" value="P:peptidoglycan biosynthetic process"/>
    <property type="evidence" value="ECO:0007669"/>
    <property type="project" value="UniProtKB-KW"/>
</dbReference>
<dbReference type="InterPro" id="IPR018044">
    <property type="entry name" value="Peptidase_S11"/>
</dbReference>
<organism evidence="14 15">
    <name type="scientific">Butyribacter intestini</name>
    <dbReference type="NCBI Taxonomy" id="1703332"/>
    <lineage>
        <taxon>Bacteria</taxon>
        <taxon>Bacillati</taxon>
        <taxon>Bacillota</taxon>
        <taxon>Clostridia</taxon>
        <taxon>Lachnospirales</taxon>
        <taxon>Lachnospiraceae</taxon>
        <taxon>Butyribacter</taxon>
    </lineage>
</organism>
<evidence type="ECO:0000256" key="11">
    <source>
        <dbReference type="SAM" id="Phobius"/>
    </source>
</evidence>
<dbReference type="InterPro" id="IPR012338">
    <property type="entry name" value="Beta-lactam/transpept-like"/>
</dbReference>
<keyword evidence="3" id="KW-0378">Hydrolase</keyword>
<dbReference type="Pfam" id="PF00768">
    <property type="entry name" value="Peptidase_S11"/>
    <property type="match status" value="1"/>
</dbReference>
<keyword evidence="11" id="KW-0812">Transmembrane</keyword>
<reference evidence="14 15" key="1">
    <citation type="submission" date="2015-10" db="EMBL/GenBank/DDBJ databases">
        <title>Butyribacter intestini gen. nov., sp. nov., a butyric acid-producing bacterium of the family Lachnospiraceae isolated from the human faeces.</title>
        <authorList>
            <person name="Zou Y."/>
            <person name="Xue W."/>
            <person name="Luo G."/>
            <person name="Lv M."/>
        </authorList>
    </citation>
    <scope>NUCLEOTIDE SEQUENCE [LARGE SCALE GENOMIC DNA]</scope>
    <source>
        <strain evidence="14 15">TF01-11</strain>
    </source>
</reference>
<keyword evidence="11" id="KW-1133">Transmembrane helix</keyword>
<evidence type="ECO:0000256" key="12">
    <source>
        <dbReference type="SAM" id="SignalP"/>
    </source>
</evidence>